<keyword evidence="4 8" id="KW-0812">Transmembrane</keyword>
<evidence type="ECO:0000256" key="5">
    <source>
        <dbReference type="ARBA" id="ARBA00022847"/>
    </source>
</evidence>
<feature type="transmembrane region" description="Helical" evidence="8">
    <location>
        <begin position="368"/>
        <end position="389"/>
    </location>
</feature>
<keyword evidence="6 8" id="KW-1133">Transmembrane helix</keyword>
<dbReference type="OrthoDB" id="3690818at2"/>
<evidence type="ECO:0000256" key="8">
    <source>
        <dbReference type="SAM" id="Phobius"/>
    </source>
</evidence>
<evidence type="ECO:0000256" key="3">
    <source>
        <dbReference type="ARBA" id="ARBA00022475"/>
    </source>
</evidence>
<feature type="transmembrane region" description="Helical" evidence="8">
    <location>
        <begin position="46"/>
        <end position="64"/>
    </location>
</feature>
<feature type="transmembrane region" description="Helical" evidence="8">
    <location>
        <begin position="84"/>
        <end position="102"/>
    </location>
</feature>
<comment type="caution">
    <text evidence="10">The sequence shown here is derived from an EMBL/GenBank/DDBJ whole genome shotgun (WGS) entry which is preliminary data.</text>
</comment>
<dbReference type="AlphaFoldDB" id="A0A2U2ACC7"/>
<dbReference type="Gene3D" id="1.20.1250.20">
    <property type="entry name" value="MFS general substrate transporter like domains"/>
    <property type="match status" value="1"/>
</dbReference>
<dbReference type="SUPFAM" id="SSF103473">
    <property type="entry name" value="MFS general substrate transporter"/>
    <property type="match status" value="1"/>
</dbReference>
<keyword evidence="7 8" id="KW-0472">Membrane</keyword>
<keyword evidence="5" id="KW-0769">Symport</keyword>
<feature type="transmembrane region" description="Helical" evidence="8">
    <location>
        <begin position="333"/>
        <end position="356"/>
    </location>
</feature>
<evidence type="ECO:0000313" key="10">
    <source>
        <dbReference type="EMBL" id="PWD80303.1"/>
    </source>
</evidence>
<feature type="transmembrane region" description="Helical" evidence="8">
    <location>
        <begin position="12"/>
        <end position="34"/>
    </location>
</feature>
<feature type="transmembrane region" description="Helical" evidence="8">
    <location>
        <begin position="184"/>
        <end position="203"/>
    </location>
</feature>
<dbReference type="GO" id="GO:0015293">
    <property type="term" value="F:symporter activity"/>
    <property type="evidence" value="ECO:0007669"/>
    <property type="project" value="UniProtKB-KW"/>
</dbReference>
<evidence type="ECO:0000259" key="9">
    <source>
        <dbReference type="PROSITE" id="PS50850"/>
    </source>
</evidence>
<feature type="transmembrane region" description="Helical" evidence="8">
    <location>
        <begin position="239"/>
        <end position="258"/>
    </location>
</feature>
<gene>
    <name evidence="10" type="ORF">DC083_09785</name>
</gene>
<keyword evidence="2" id="KW-0813">Transport</keyword>
<feature type="transmembrane region" description="Helical" evidence="8">
    <location>
        <begin position="149"/>
        <end position="172"/>
    </location>
</feature>
<evidence type="ECO:0000256" key="2">
    <source>
        <dbReference type="ARBA" id="ARBA00022448"/>
    </source>
</evidence>
<dbReference type="GO" id="GO:0005886">
    <property type="term" value="C:plasma membrane"/>
    <property type="evidence" value="ECO:0007669"/>
    <property type="project" value="UniProtKB-SubCell"/>
</dbReference>
<evidence type="ECO:0000256" key="4">
    <source>
        <dbReference type="ARBA" id="ARBA00022692"/>
    </source>
</evidence>
<dbReference type="InterPro" id="IPR051084">
    <property type="entry name" value="H+-coupled_symporters"/>
</dbReference>
<dbReference type="PANTHER" id="PTHR43528">
    <property type="entry name" value="ALPHA-KETOGLUTARATE PERMEASE"/>
    <property type="match status" value="1"/>
</dbReference>
<dbReference type="Pfam" id="PF07690">
    <property type="entry name" value="MFS_1"/>
    <property type="match status" value="1"/>
</dbReference>
<keyword evidence="3" id="KW-1003">Cell membrane</keyword>
<sequence>MNRRLTMQDAKTLTLSSLGGALEFYDFIVFLTFASTLKVLFFPAESPLVATIMTYLTYAIAYFVRPLSGIVLAHFGDLIGRKKVFMFSLFMMAIPTLCIGLLPTFSTVGYLAPALLLMMRILQGVALGGEVPSAHVFVTEHVPRERFGIANSAVAAGLTFGVLIGHFVSSMMNLSFDAVETLDYAWRIPFILGGVLGLLAVYLRRYLQETPVFLEMQQKKKLHEGMPVRTILQDFKWQTFIATLSTWLLITGVVLVLLAPNLMKSDVFGIDVAFVNKAALVATFMNIVGSLAAGLLVDRIGLRKTLFGFALLLAVTSFIFFNSLESQDLTTIGILYAVASFFLGIVACVPMIIIRLFPADVRLTGMGFSYNIGNALFAGLTTFLVPIIAEHFHPMFIAYYILFLCALGVFLSVYLGSRRLPKYI</sequence>
<evidence type="ECO:0000256" key="7">
    <source>
        <dbReference type="ARBA" id="ARBA00023136"/>
    </source>
</evidence>
<organism evidence="10 11">
    <name type="scientific">Ignatzschineria ureiclastica</name>
    <dbReference type="NCBI Taxonomy" id="472582"/>
    <lineage>
        <taxon>Bacteria</taxon>
        <taxon>Pseudomonadati</taxon>
        <taxon>Pseudomonadota</taxon>
        <taxon>Gammaproteobacteria</taxon>
        <taxon>Cardiobacteriales</taxon>
        <taxon>Ignatzschineriaceae</taxon>
        <taxon>Ignatzschineria</taxon>
    </lineage>
</organism>
<evidence type="ECO:0000256" key="1">
    <source>
        <dbReference type="ARBA" id="ARBA00004651"/>
    </source>
</evidence>
<protein>
    <submittedName>
        <fullName evidence="10">MFS transporter</fullName>
    </submittedName>
</protein>
<dbReference type="PANTHER" id="PTHR43528:SF7">
    <property type="entry name" value="MFS TRANSPORTER"/>
    <property type="match status" value="1"/>
</dbReference>
<feature type="domain" description="Major facilitator superfamily (MFS) profile" evidence="9">
    <location>
        <begin position="12"/>
        <end position="420"/>
    </location>
</feature>
<feature type="transmembrane region" description="Helical" evidence="8">
    <location>
        <begin position="395"/>
        <end position="415"/>
    </location>
</feature>
<feature type="transmembrane region" description="Helical" evidence="8">
    <location>
        <begin position="108"/>
        <end position="128"/>
    </location>
</feature>
<keyword evidence="11" id="KW-1185">Reference proteome</keyword>
<name>A0A2U2ACC7_9GAMM</name>
<proteinExistence type="predicted"/>
<dbReference type="PROSITE" id="PS50850">
    <property type="entry name" value="MFS"/>
    <property type="match status" value="1"/>
</dbReference>
<dbReference type="RefSeq" id="WP_109190018.1">
    <property type="nucleotide sequence ID" value="NZ_BMYA01000007.1"/>
</dbReference>
<reference evidence="11" key="1">
    <citation type="submission" date="2018-05" db="EMBL/GenBank/DDBJ databases">
        <title>Ignatzschineria dubaiensis sp. nov., isolated from necrotic foot tissues of dromedaries (Camelus dromedarius) and associated maggots in Dubai, United Arab Emirates.</title>
        <authorList>
            <person name="Tsang C.C."/>
            <person name="Tang J.Y.M."/>
            <person name="Fong J.Y.H."/>
            <person name="Kinne J."/>
            <person name="Lee H.H."/>
            <person name="Joseph M."/>
            <person name="Jose S."/>
            <person name="Schuster R.K."/>
            <person name="Tang Y."/>
            <person name="Sivakumar S."/>
            <person name="Chen J.H.K."/>
            <person name="Teng J.L.L."/>
            <person name="Lau S.K.P."/>
            <person name="Wernery U."/>
            <person name="Woo P.C.Y."/>
        </authorList>
    </citation>
    <scope>NUCLEOTIDE SEQUENCE [LARGE SCALE GENOMIC DNA]</scope>
    <source>
        <strain evidence="11">KCTC 22644</strain>
    </source>
</reference>
<evidence type="ECO:0000256" key="6">
    <source>
        <dbReference type="ARBA" id="ARBA00022989"/>
    </source>
</evidence>
<comment type="subcellular location">
    <subcellularLocation>
        <location evidence="1">Cell membrane</location>
        <topology evidence="1">Multi-pass membrane protein</topology>
    </subcellularLocation>
</comment>
<dbReference type="InterPro" id="IPR020846">
    <property type="entry name" value="MFS_dom"/>
</dbReference>
<dbReference type="EMBL" id="QEWQ01000009">
    <property type="protein sequence ID" value="PWD80303.1"/>
    <property type="molecule type" value="Genomic_DNA"/>
</dbReference>
<dbReference type="InterPro" id="IPR011701">
    <property type="entry name" value="MFS"/>
</dbReference>
<feature type="transmembrane region" description="Helical" evidence="8">
    <location>
        <begin position="278"/>
        <end position="297"/>
    </location>
</feature>
<dbReference type="InterPro" id="IPR036259">
    <property type="entry name" value="MFS_trans_sf"/>
</dbReference>
<evidence type="ECO:0000313" key="11">
    <source>
        <dbReference type="Proteomes" id="UP000245020"/>
    </source>
</evidence>
<accession>A0A2U2ACC7</accession>
<dbReference type="Proteomes" id="UP000245020">
    <property type="component" value="Unassembled WGS sequence"/>
</dbReference>
<feature type="transmembrane region" description="Helical" evidence="8">
    <location>
        <begin position="304"/>
        <end position="321"/>
    </location>
</feature>